<accession>A0A183DPP7</accession>
<gene>
    <name evidence="2" type="ORF">GPUH_LOCUS10688</name>
</gene>
<proteinExistence type="predicted"/>
<dbReference type="AlphaFoldDB" id="A0A183DPP7"/>
<reference evidence="2 3" key="2">
    <citation type="submission" date="2018-11" db="EMBL/GenBank/DDBJ databases">
        <authorList>
            <consortium name="Pathogen Informatics"/>
        </authorList>
    </citation>
    <scope>NUCLEOTIDE SEQUENCE [LARGE SCALE GENOMIC DNA]</scope>
</reference>
<keyword evidence="3" id="KW-1185">Reference proteome</keyword>
<evidence type="ECO:0000313" key="4">
    <source>
        <dbReference type="WBParaSite" id="GPUH_0001070101-mRNA-1"/>
    </source>
</evidence>
<name>A0A183DPP7_9BILA</name>
<keyword evidence="1" id="KW-0472">Membrane</keyword>
<feature type="transmembrane region" description="Helical" evidence="1">
    <location>
        <begin position="42"/>
        <end position="66"/>
    </location>
</feature>
<evidence type="ECO:0000313" key="3">
    <source>
        <dbReference type="Proteomes" id="UP000271098"/>
    </source>
</evidence>
<organism evidence="4">
    <name type="scientific">Gongylonema pulchrum</name>
    <dbReference type="NCBI Taxonomy" id="637853"/>
    <lineage>
        <taxon>Eukaryota</taxon>
        <taxon>Metazoa</taxon>
        <taxon>Ecdysozoa</taxon>
        <taxon>Nematoda</taxon>
        <taxon>Chromadorea</taxon>
        <taxon>Rhabditida</taxon>
        <taxon>Spirurina</taxon>
        <taxon>Spiruromorpha</taxon>
        <taxon>Spiruroidea</taxon>
        <taxon>Gongylonematidae</taxon>
        <taxon>Gongylonema</taxon>
    </lineage>
</organism>
<keyword evidence="1" id="KW-1133">Transmembrane helix</keyword>
<protein>
    <submittedName>
        <fullName evidence="4">Chloride channel CLIC-like protein 1</fullName>
    </submittedName>
</protein>
<keyword evidence="1" id="KW-0812">Transmembrane</keyword>
<feature type="transmembrane region" description="Helical" evidence="1">
    <location>
        <begin position="139"/>
        <end position="164"/>
    </location>
</feature>
<sequence>MCLAVARLVILELLSILLKDAQIYFSSLHEFPGPPKDRPQIWYFVSVFLPVFVVFASLIVIFYMFYTSLMLEGFFKKPVFLPEEAQDFLDSKNNERPRLMSRFLTQSELKEIYALPEFIPRSLDLTSYDREFLRKASQIWYFVSVFLPVFVVFASLIVIFYMFYTSLMLEGFFKKPVFLPEEAQDFLDSKNNERPRLMSRFLTQSELKEIYALPEFIPRSLDLTSYDREFLRKASQVHSARWNQKDVEDCPSFIDIAKFAHLKKQP</sequence>
<dbReference type="EMBL" id="UYRT01078100">
    <property type="protein sequence ID" value="VDN17780.1"/>
    <property type="molecule type" value="Genomic_DNA"/>
</dbReference>
<dbReference type="Proteomes" id="UP000271098">
    <property type="component" value="Unassembled WGS sequence"/>
</dbReference>
<evidence type="ECO:0000313" key="2">
    <source>
        <dbReference type="EMBL" id="VDN17780.1"/>
    </source>
</evidence>
<dbReference type="WBParaSite" id="GPUH_0001070101-mRNA-1">
    <property type="protein sequence ID" value="GPUH_0001070101-mRNA-1"/>
    <property type="gene ID" value="GPUH_0001070101"/>
</dbReference>
<reference evidence="4" key="1">
    <citation type="submission" date="2016-06" db="UniProtKB">
        <authorList>
            <consortium name="WormBaseParasite"/>
        </authorList>
    </citation>
    <scope>IDENTIFICATION</scope>
</reference>
<evidence type="ECO:0000256" key="1">
    <source>
        <dbReference type="SAM" id="Phobius"/>
    </source>
</evidence>